<name>A0A8H7QAP3_9FUNG</name>
<dbReference type="GO" id="GO:0008379">
    <property type="term" value="F:thioredoxin peroxidase activity"/>
    <property type="evidence" value="ECO:0007669"/>
    <property type="project" value="TreeGrafter"/>
</dbReference>
<proteinExistence type="inferred from homology"/>
<evidence type="ECO:0000259" key="4">
    <source>
        <dbReference type="Pfam" id="PF00578"/>
    </source>
</evidence>
<accession>A0A8H7QAP3</accession>
<feature type="domain" description="Alkyl hydroperoxide reductase subunit C/ Thiol specific antioxidant" evidence="4">
    <location>
        <begin position="54"/>
        <end position="170"/>
    </location>
</feature>
<dbReference type="AlphaFoldDB" id="A0A8H7QAP3"/>
<dbReference type="GO" id="GO:0033554">
    <property type="term" value="P:cellular response to stress"/>
    <property type="evidence" value="ECO:0007669"/>
    <property type="project" value="TreeGrafter"/>
</dbReference>
<dbReference type="GO" id="GO:0006979">
    <property type="term" value="P:response to oxidative stress"/>
    <property type="evidence" value="ECO:0007669"/>
    <property type="project" value="TreeGrafter"/>
</dbReference>
<dbReference type="PANTHER" id="PTHR10681:SF128">
    <property type="entry name" value="THIOREDOXIN-DEPENDENT PEROXIDE REDUCTASE, MITOCHONDRIAL"/>
    <property type="match status" value="1"/>
</dbReference>
<feature type="compositionally biased region" description="Basic and acidic residues" evidence="3">
    <location>
        <begin position="8"/>
        <end position="26"/>
    </location>
</feature>
<dbReference type="GO" id="GO:0042744">
    <property type="term" value="P:hydrogen peroxide catabolic process"/>
    <property type="evidence" value="ECO:0007669"/>
    <property type="project" value="TreeGrafter"/>
</dbReference>
<keyword evidence="2" id="KW-0560">Oxidoreductase</keyword>
<reference evidence="5" key="1">
    <citation type="submission" date="2020-12" db="EMBL/GenBank/DDBJ databases">
        <title>Metabolic potential, ecology and presence of endohyphal bacteria is reflected in genomic diversity of Mucoromycotina.</title>
        <authorList>
            <person name="Muszewska A."/>
            <person name="Okrasinska A."/>
            <person name="Steczkiewicz K."/>
            <person name="Drgas O."/>
            <person name="Orlowska M."/>
            <person name="Perlinska-Lenart U."/>
            <person name="Aleksandrzak-Piekarczyk T."/>
            <person name="Szatraj K."/>
            <person name="Zielenkiewicz U."/>
            <person name="Pilsyk S."/>
            <person name="Malc E."/>
            <person name="Mieczkowski P."/>
            <person name="Kruszewska J.S."/>
            <person name="Biernat P."/>
            <person name="Pawlowska J."/>
        </authorList>
    </citation>
    <scope>NUCLEOTIDE SEQUENCE</scope>
    <source>
        <strain evidence="5">WA0000051536</strain>
    </source>
</reference>
<dbReference type="Gene3D" id="3.40.30.10">
    <property type="entry name" value="Glutaredoxin"/>
    <property type="match status" value="1"/>
</dbReference>
<dbReference type="GO" id="GO:0005829">
    <property type="term" value="C:cytosol"/>
    <property type="evidence" value="ECO:0007669"/>
    <property type="project" value="TreeGrafter"/>
</dbReference>
<dbReference type="InterPro" id="IPR036249">
    <property type="entry name" value="Thioredoxin-like_sf"/>
</dbReference>
<comment type="similarity">
    <text evidence="1">Belongs to the peroxiredoxin family. AhpC/Prx1 subfamily.</text>
</comment>
<keyword evidence="6" id="KW-1185">Reference proteome</keyword>
<gene>
    <name evidence="5" type="ORF">INT44_004046</name>
</gene>
<feature type="region of interest" description="Disordered" evidence="3">
    <location>
        <begin position="1"/>
        <end position="26"/>
    </location>
</feature>
<evidence type="ECO:0000313" key="5">
    <source>
        <dbReference type="EMBL" id="KAG2188906.1"/>
    </source>
</evidence>
<protein>
    <recommendedName>
        <fullName evidence="4">Alkyl hydroperoxide reductase subunit C/ Thiol specific antioxidant domain-containing protein</fullName>
    </recommendedName>
</protein>
<evidence type="ECO:0000256" key="2">
    <source>
        <dbReference type="ARBA" id="ARBA00023002"/>
    </source>
</evidence>
<evidence type="ECO:0000256" key="3">
    <source>
        <dbReference type="SAM" id="MobiDB-lite"/>
    </source>
</evidence>
<dbReference type="OrthoDB" id="2259904at2759"/>
<evidence type="ECO:0000313" key="6">
    <source>
        <dbReference type="Proteomes" id="UP000612746"/>
    </source>
</evidence>
<dbReference type="PANTHER" id="PTHR10681">
    <property type="entry name" value="THIOREDOXIN PEROXIDASE"/>
    <property type="match status" value="1"/>
</dbReference>
<comment type="caution">
    <text evidence="5">The sequence shown here is derived from an EMBL/GenBank/DDBJ whole genome shotgun (WGS) entry which is preliminary data.</text>
</comment>
<sequence>MSSAANKRSRETDEKNQVSKRVKEHDPLEKIGQQAAASETFRRAPLFDGVSVWHDEIVKISTKDFLQVCNTVLLFYDYDFTPTAVRDIRALNACLDDISTLNARALAISVDTEHCHYAFLQREFPAATAKFPLVADTTKRITRDFQVLDEETGVARRSLIVIDKRGEIRYWSVLQHHEIEHNFGSVISLGFQTS</sequence>
<evidence type="ECO:0000256" key="1">
    <source>
        <dbReference type="ARBA" id="ARBA00009796"/>
    </source>
</evidence>
<dbReference type="InterPro" id="IPR000866">
    <property type="entry name" value="AhpC/TSA"/>
</dbReference>
<dbReference type="InterPro" id="IPR050217">
    <property type="entry name" value="Peroxiredoxin"/>
</dbReference>
<dbReference type="EMBL" id="JAEPRA010000001">
    <property type="protein sequence ID" value="KAG2188906.1"/>
    <property type="molecule type" value="Genomic_DNA"/>
</dbReference>
<organism evidence="5 6">
    <name type="scientific">Umbelopsis vinacea</name>
    <dbReference type="NCBI Taxonomy" id="44442"/>
    <lineage>
        <taxon>Eukaryota</taxon>
        <taxon>Fungi</taxon>
        <taxon>Fungi incertae sedis</taxon>
        <taxon>Mucoromycota</taxon>
        <taxon>Mucoromycotina</taxon>
        <taxon>Umbelopsidomycetes</taxon>
        <taxon>Umbelopsidales</taxon>
        <taxon>Umbelopsidaceae</taxon>
        <taxon>Umbelopsis</taxon>
    </lineage>
</organism>
<dbReference type="Proteomes" id="UP000612746">
    <property type="component" value="Unassembled WGS sequence"/>
</dbReference>
<dbReference type="Pfam" id="PF00578">
    <property type="entry name" value="AhpC-TSA"/>
    <property type="match status" value="1"/>
</dbReference>
<dbReference type="SUPFAM" id="SSF52833">
    <property type="entry name" value="Thioredoxin-like"/>
    <property type="match status" value="1"/>
</dbReference>
<dbReference type="GO" id="GO:0045454">
    <property type="term" value="P:cell redox homeostasis"/>
    <property type="evidence" value="ECO:0007669"/>
    <property type="project" value="TreeGrafter"/>
</dbReference>